<dbReference type="GO" id="GO:0004722">
    <property type="term" value="F:protein serine/threonine phosphatase activity"/>
    <property type="evidence" value="ECO:0007669"/>
    <property type="project" value="InterPro"/>
</dbReference>
<dbReference type="InterPro" id="IPR015655">
    <property type="entry name" value="PP2C"/>
</dbReference>
<dbReference type="CDD" id="cd00143">
    <property type="entry name" value="PP2Cc"/>
    <property type="match status" value="1"/>
</dbReference>
<sequence length="241" mass="26069">MLVYGKTDIGLQRSSNQDEFRLHSVSEELCYGLVCDGMGGENGGNIASDVASTVISQSLDEHLRPGLTDEDYKNIIVSAVSEGNVAVYDKSLENEQYIGMGTTVVLAVVSGDKAYIAHVGDSRVYLIRDGNIYQLTKDHSVVQTLLEQGKITEEEVDHHPQKNMITRAIGISCFVDIDYIEVSNIANSALLLCSDGLTNTCDDDTIKEIVLTEAPGDICGRLIEQANQNGGLDNITAVVIL</sequence>
<dbReference type="PROSITE" id="PS51746">
    <property type="entry name" value="PPM_2"/>
    <property type="match status" value="1"/>
</dbReference>
<keyword evidence="3" id="KW-1185">Reference proteome</keyword>
<gene>
    <name evidence="2" type="ORF">H8702_00385</name>
</gene>
<dbReference type="Pfam" id="PF00481">
    <property type="entry name" value="PP2C"/>
    <property type="match status" value="1"/>
</dbReference>
<proteinExistence type="predicted"/>
<evidence type="ECO:0000259" key="1">
    <source>
        <dbReference type="PROSITE" id="PS51746"/>
    </source>
</evidence>
<dbReference type="SMART" id="SM00332">
    <property type="entry name" value="PP2Cc"/>
    <property type="match status" value="1"/>
</dbReference>
<evidence type="ECO:0000313" key="3">
    <source>
        <dbReference type="Proteomes" id="UP000632659"/>
    </source>
</evidence>
<name>A0A8J6NYF3_9FIRM</name>
<dbReference type="SUPFAM" id="SSF81606">
    <property type="entry name" value="PP2C-like"/>
    <property type="match status" value="1"/>
</dbReference>
<dbReference type="EMBL" id="JACRTL010000001">
    <property type="protein sequence ID" value="MBC8609576.1"/>
    <property type="molecule type" value="Genomic_DNA"/>
</dbReference>
<dbReference type="NCBIfam" id="NF033484">
    <property type="entry name" value="Stp1_PP2C_phos"/>
    <property type="match status" value="1"/>
</dbReference>
<dbReference type="AlphaFoldDB" id="A0A8J6NYF3"/>
<dbReference type="OrthoDB" id="9801841at2"/>
<protein>
    <submittedName>
        <fullName evidence="2">Stp1/IreP family PP2C-type Ser/Thr phosphatase</fullName>
    </submittedName>
</protein>
<dbReference type="Proteomes" id="UP000632659">
    <property type="component" value="Unassembled WGS sequence"/>
</dbReference>
<organism evidence="2 3">
    <name type="scientific">Massiliimalia timonensis</name>
    <dbReference type="NCBI Taxonomy" id="1987501"/>
    <lineage>
        <taxon>Bacteria</taxon>
        <taxon>Bacillati</taxon>
        <taxon>Bacillota</taxon>
        <taxon>Clostridia</taxon>
        <taxon>Eubacteriales</taxon>
        <taxon>Oscillospiraceae</taxon>
        <taxon>Massiliimalia</taxon>
    </lineage>
</organism>
<dbReference type="SMART" id="SM00331">
    <property type="entry name" value="PP2C_SIG"/>
    <property type="match status" value="1"/>
</dbReference>
<evidence type="ECO:0000313" key="2">
    <source>
        <dbReference type="EMBL" id="MBC8609576.1"/>
    </source>
</evidence>
<reference evidence="2" key="1">
    <citation type="submission" date="2020-08" db="EMBL/GenBank/DDBJ databases">
        <title>Genome public.</title>
        <authorList>
            <person name="Liu C."/>
            <person name="Sun Q."/>
        </authorList>
    </citation>
    <scope>NUCLEOTIDE SEQUENCE</scope>
    <source>
        <strain evidence="2">NSJ-15</strain>
    </source>
</reference>
<accession>A0A8J6NYF3</accession>
<comment type="caution">
    <text evidence="2">The sequence shown here is derived from an EMBL/GenBank/DDBJ whole genome shotgun (WGS) entry which is preliminary data.</text>
</comment>
<dbReference type="InterPro" id="IPR036457">
    <property type="entry name" value="PPM-type-like_dom_sf"/>
</dbReference>
<feature type="domain" description="PPM-type phosphatase" evidence="1">
    <location>
        <begin position="10"/>
        <end position="241"/>
    </location>
</feature>
<dbReference type="PANTHER" id="PTHR47992">
    <property type="entry name" value="PROTEIN PHOSPHATASE"/>
    <property type="match status" value="1"/>
</dbReference>
<dbReference type="Gene3D" id="3.60.40.10">
    <property type="entry name" value="PPM-type phosphatase domain"/>
    <property type="match status" value="1"/>
</dbReference>
<dbReference type="InterPro" id="IPR001932">
    <property type="entry name" value="PPM-type_phosphatase-like_dom"/>
</dbReference>
<dbReference type="RefSeq" id="WP_093988058.1">
    <property type="nucleotide sequence ID" value="NZ_FYDD01000003.1"/>
</dbReference>